<feature type="region of interest" description="Disordered" evidence="1">
    <location>
        <begin position="1"/>
        <end position="26"/>
    </location>
</feature>
<accession>A0A2N7S5E8</accession>
<sequence length="61" mass="7008">MKGKQGLSLDHVLPRSQGGQNTIENLRPSHLLCNSRRGDRPIEEYLLTEQDKTDWFFGLPN</sequence>
<name>A0A2N7S5E8_9MICC</name>
<dbReference type="Proteomes" id="UP000235739">
    <property type="component" value="Unassembled WGS sequence"/>
</dbReference>
<dbReference type="GO" id="GO:0003676">
    <property type="term" value="F:nucleic acid binding"/>
    <property type="evidence" value="ECO:0007669"/>
    <property type="project" value="InterPro"/>
</dbReference>
<evidence type="ECO:0000256" key="1">
    <source>
        <dbReference type="SAM" id="MobiDB-lite"/>
    </source>
</evidence>
<dbReference type="EMBL" id="PNQX01000001">
    <property type="protein sequence ID" value="PMQ21365.1"/>
    <property type="molecule type" value="Genomic_DNA"/>
</dbReference>
<dbReference type="Gene3D" id="1.10.30.50">
    <property type="match status" value="1"/>
</dbReference>
<dbReference type="InterPro" id="IPR003615">
    <property type="entry name" value="HNH_nuc"/>
</dbReference>
<evidence type="ECO:0000313" key="3">
    <source>
        <dbReference type="EMBL" id="PMQ21365.1"/>
    </source>
</evidence>
<keyword evidence="3" id="KW-0255">Endonuclease</keyword>
<evidence type="ECO:0000313" key="4">
    <source>
        <dbReference type="Proteomes" id="UP000235739"/>
    </source>
</evidence>
<dbReference type="AlphaFoldDB" id="A0A2N7S5E8"/>
<protein>
    <submittedName>
        <fullName evidence="3">HNH endonuclease</fullName>
    </submittedName>
</protein>
<dbReference type="CDD" id="cd00085">
    <property type="entry name" value="HNHc"/>
    <property type="match status" value="1"/>
</dbReference>
<keyword evidence="3" id="KW-0540">Nuclease</keyword>
<gene>
    <name evidence="3" type="ORF">CIK84_07385</name>
</gene>
<dbReference type="InterPro" id="IPR002711">
    <property type="entry name" value="HNH"/>
</dbReference>
<comment type="caution">
    <text evidence="3">The sequence shown here is derived from an EMBL/GenBank/DDBJ whole genome shotgun (WGS) entry which is preliminary data.</text>
</comment>
<dbReference type="GO" id="GO:0004519">
    <property type="term" value="F:endonuclease activity"/>
    <property type="evidence" value="ECO:0007669"/>
    <property type="project" value="UniProtKB-KW"/>
</dbReference>
<keyword evidence="3" id="KW-0378">Hydrolase</keyword>
<evidence type="ECO:0000259" key="2">
    <source>
        <dbReference type="Pfam" id="PF01844"/>
    </source>
</evidence>
<organism evidence="3 4">
    <name type="scientific">Glutamicibacter arilaitensis</name>
    <dbReference type="NCBI Taxonomy" id="256701"/>
    <lineage>
        <taxon>Bacteria</taxon>
        <taxon>Bacillati</taxon>
        <taxon>Actinomycetota</taxon>
        <taxon>Actinomycetes</taxon>
        <taxon>Micrococcales</taxon>
        <taxon>Micrococcaceae</taxon>
        <taxon>Glutamicibacter</taxon>
    </lineage>
</organism>
<dbReference type="Pfam" id="PF01844">
    <property type="entry name" value="HNH"/>
    <property type="match status" value="1"/>
</dbReference>
<feature type="domain" description="HNH" evidence="2">
    <location>
        <begin position="6"/>
        <end position="40"/>
    </location>
</feature>
<proteinExistence type="predicted"/>
<reference evidence="3 4" key="1">
    <citation type="journal article" date="2017" name="Elife">
        <title>Extensive horizontal gene transfer in cheese-associated bacteria.</title>
        <authorList>
            <person name="Bonham K.S."/>
            <person name="Wolfe B.E."/>
            <person name="Dutton R.J."/>
        </authorList>
    </citation>
    <scope>NUCLEOTIDE SEQUENCE [LARGE SCALE GENOMIC DNA]</scope>
    <source>
        <strain evidence="3 4">JB182</strain>
    </source>
</reference>
<dbReference type="GO" id="GO:0008270">
    <property type="term" value="F:zinc ion binding"/>
    <property type="evidence" value="ECO:0007669"/>
    <property type="project" value="InterPro"/>
</dbReference>